<keyword evidence="2" id="KW-0479">Metal-binding</keyword>
<dbReference type="InterPro" id="IPR050148">
    <property type="entry name" value="Terpene_synthase-like"/>
</dbReference>
<gene>
    <name evidence="7" type="ORF">DH2020_049364</name>
</gene>
<dbReference type="Pfam" id="PF01397">
    <property type="entry name" value="Terpene_synth"/>
    <property type="match status" value="1"/>
</dbReference>
<evidence type="ECO:0000313" key="8">
    <source>
        <dbReference type="Proteomes" id="UP001318860"/>
    </source>
</evidence>
<reference evidence="7 8" key="1">
    <citation type="journal article" date="2021" name="Comput. Struct. Biotechnol. J.">
        <title>De novo genome assembly of the potent medicinal plant Rehmannia glutinosa using nanopore technology.</title>
        <authorList>
            <person name="Ma L."/>
            <person name="Dong C."/>
            <person name="Song C."/>
            <person name="Wang X."/>
            <person name="Zheng X."/>
            <person name="Niu Y."/>
            <person name="Chen S."/>
            <person name="Feng W."/>
        </authorList>
    </citation>
    <scope>NUCLEOTIDE SEQUENCE [LARGE SCALE GENOMIC DNA]</scope>
    <source>
        <strain evidence="7">DH-2019</strain>
    </source>
</reference>
<keyword evidence="4" id="KW-0456">Lyase</keyword>
<dbReference type="SUPFAM" id="SSF48576">
    <property type="entry name" value="Terpenoid synthases"/>
    <property type="match status" value="1"/>
</dbReference>
<dbReference type="InterPro" id="IPR001906">
    <property type="entry name" value="Terpene_synth_N"/>
</dbReference>
<accession>A0ABR0U3S8</accession>
<dbReference type="SUPFAM" id="SSF48239">
    <property type="entry name" value="Terpenoid cyclases/Protein prenyltransferases"/>
    <property type="match status" value="1"/>
</dbReference>
<evidence type="ECO:0000256" key="4">
    <source>
        <dbReference type="ARBA" id="ARBA00023239"/>
    </source>
</evidence>
<name>A0ABR0U3S8_REHGL</name>
<dbReference type="Gene3D" id="1.50.10.130">
    <property type="entry name" value="Terpene synthase, N-terminal domain"/>
    <property type="match status" value="1"/>
</dbReference>
<dbReference type="Pfam" id="PF03936">
    <property type="entry name" value="Terpene_synth_C"/>
    <property type="match status" value="2"/>
</dbReference>
<evidence type="ECO:0000259" key="6">
    <source>
        <dbReference type="Pfam" id="PF03936"/>
    </source>
</evidence>
<evidence type="ECO:0000313" key="7">
    <source>
        <dbReference type="EMBL" id="KAK6116907.1"/>
    </source>
</evidence>
<dbReference type="InterPro" id="IPR005630">
    <property type="entry name" value="Terpene_synthase_metal-bd"/>
</dbReference>
<comment type="pathway">
    <text evidence="1">Secondary metabolite biosynthesis; terpenoid biosynthesis.</text>
</comment>
<keyword evidence="8" id="KW-1185">Reference proteome</keyword>
<dbReference type="InterPro" id="IPR008949">
    <property type="entry name" value="Isoprenoid_synthase_dom_sf"/>
</dbReference>
<evidence type="ECO:0008006" key="9">
    <source>
        <dbReference type="Google" id="ProtNLM"/>
    </source>
</evidence>
<keyword evidence="3" id="KW-0460">Magnesium</keyword>
<proteinExistence type="predicted"/>
<organism evidence="7 8">
    <name type="scientific">Rehmannia glutinosa</name>
    <name type="common">Chinese foxglove</name>
    <dbReference type="NCBI Taxonomy" id="99300"/>
    <lineage>
        <taxon>Eukaryota</taxon>
        <taxon>Viridiplantae</taxon>
        <taxon>Streptophyta</taxon>
        <taxon>Embryophyta</taxon>
        <taxon>Tracheophyta</taxon>
        <taxon>Spermatophyta</taxon>
        <taxon>Magnoliopsida</taxon>
        <taxon>eudicotyledons</taxon>
        <taxon>Gunneridae</taxon>
        <taxon>Pentapetalae</taxon>
        <taxon>asterids</taxon>
        <taxon>lamiids</taxon>
        <taxon>Lamiales</taxon>
        <taxon>Orobanchaceae</taxon>
        <taxon>Rehmannieae</taxon>
        <taxon>Rehmannia</taxon>
    </lineage>
</organism>
<feature type="domain" description="Terpene synthase N-terminal" evidence="5">
    <location>
        <begin position="64"/>
        <end position="156"/>
    </location>
</feature>
<dbReference type="InterPro" id="IPR008930">
    <property type="entry name" value="Terpenoid_cyclase/PrenylTrfase"/>
</dbReference>
<evidence type="ECO:0000256" key="1">
    <source>
        <dbReference type="ARBA" id="ARBA00004721"/>
    </source>
</evidence>
<protein>
    <recommendedName>
        <fullName evidence="9">(+)-delta-cadinene synthase</fullName>
    </recommendedName>
</protein>
<sequence>MASLEMKNNPVNCDQQGIIRPVTNFSPSLWGDLFTSCSVDHSQVPECYAKEIDVLKENVRRMINDDLFVTALQFRLLRQHAFDALSCIFDKFTDNNGKFKENLKGDIKGLLSLYEASHLRYHGETILDEALIFSTTHLESIENYGTFMGRQVRHALEQSLQRGIPRIEAHNFIAFYEEDESKDESLLRLAKLDFNLLQILHKKELYEITRDRVVECYFWTLGVYFEPQYSRARVMLAKTIAMISIIDDTYDSYGTLDELAIFTDAIERDGAKIWASSSGIECYMNEYGVSEEEAMKEFNNIAENAWKDMNEEFVKTKDVSMEITKRIVNLARLIDVVYKHNQDGYTHPEKVLKPCINGLLVEYFKI</sequence>
<dbReference type="EMBL" id="JABTTQ020003478">
    <property type="protein sequence ID" value="KAK6116907.1"/>
    <property type="molecule type" value="Genomic_DNA"/>
</dbReference>
<dbReference type="InterPro" id="IPR036965">
    <property type="entry name" value="Terpene_synth_N_sf"/>
</dbReference>
<dbReference type="PANTHER" id="PTHR31225:SF93">
    <property type="entry name" value="ALPHA-HUMULENE_(-)-(E)-BETA-CARYOPHYLLENE SYNTHASE"/>
    <property type="match status" value="1"/>
</dbReference>
<dbReference type="Gene3D" id="1.10.600.10">
    <property type="entry name" value="Farnesyl Diphosphate Synthase"/>
    <property type="match status" value="2"/>
</dbReference>
<comment type="caution">
    <text evidence="7">The sequence shown here is derived from an EMBL/GenBank/DDBJ whole genome shotgun (WGS) entry which is preliminary data.</text>
</comment>
<feature type="domain" description="Terpene synthase metal-binding" evidence="6">
    <location>
        <begin position="206"/>
        <end position="268"/>
    </location>
</feature>
<evidence type="ECO:0000259" key="5">
    <source>
        <dbReference type="Pfam" id="PF01397"/>
    </source>
</evidence>
<dbReference type="PANTHER" id="PTHR31225">
    <property type="entry name" value="OS04G0344100 PROTEIN-RELATED"/>
    <property type="match status" value="1"/>
</dbReference>
<evidence type="ECO:0000256" key="3">
    <source>
        <dbReference type="ARBA" id="ARBA00022842"/>
    </source>
</evidence>
<evidence type="ECO:0000256" key="2">
    <source>
        <dbReference type="ARBA" id="ARBA00022723"/>
    </source>
</evidence>
<dbReference type="Proteomes" id="UP001318860">
    <property type="component" value="Unassembled WGS sequence"/>
</dbReference>
<feature type="domain" description="Terpene synthase metal-binding" evidence="6">
    <location>
        <begin position="277"/>
        <end position="308"/>
    </location>
</feature>